<proteinExistence type="predicted"/>
<dbReference type="GO" id="GO:0004803">
    <property type="term" value="F:transposase activity"/>
    <property type="evidence" value="ECO:0007669"/>
    <property type="project" value="InterPro"/>
</dbReference>
<reference evidence="1 2" key="1">
    <citation type="submission" date="2019-12" db="EMBL/GenBank/DDBJ databases">
        <title>The draft genomic sequence of strain Chitinophaga oryziterrae JCM 16595.</title>
        <authorList>
            <person name="Zhang X."/>
        </authorList>
    </citation>
    <scope>NUCLEOTIDE SEQUENCE [LARGE SCALE GENOMIC DNA]</scope>
    <source>
        <strain evidence="1 2">JCM 16595</strain>
    </source>
</reference>
<dbReference type="InterPro" id="IPR009057">
    <property type="entry name" value="Homeodomain-like_sf"/>
</dbReference>
<dbReference type="EMBL" id="WRXO01000002">
    <property type="protein sequence ID" value="MVT41210.1"/>
    <property type="molecule type" value="Genomic_DNA"/>
</dbReference>
<sequence length="123" mass="13894">MKQKKSSVAGRNHFSEQEIVSALEQFTQAGNVSVKDFTTAFQISAATFYNWKKRYRHLSYRQSLQNISTTLNLANPTILIHKGELVIKEGEVKVCFGFSGKILRSINLFQAIEYTRSKTGADS</sequence>
<dbReference type="GO" id="GO:0003677">
    <property type="term" value="F:DNA binding"/>
    <property type="evidence" value="ECO:0007669"/>
    <property type="project" value="InterPro"/>
</dbReference>
<dbReference type="Pfam" id="PF01527">
    <property type="entry name" value="HTH_Tnp_1"/>
    <property type="match status" value="1"/>
</dbReference>
<organism evidence="1 2">
    <name type="scientific">Chitinophaga oryziterrae</name>
    <dbReference type="NCBI Taxonomy" id="1031224"/>
    <lineage>
        <taxon>Bacteria</taxon>
        <taxon>Pseudomonadati</taxon>
        <taxon>Bacteroidota</taxon>
        <taxon>Chitinophagia</taxon>
        <taxon>Chitinophagales</taxon>
        <taxon>Chitinophagaceae</taxon>
        <taxon>Chitinophaga</taxon>
    </lineage>
</organism>
<dbReference type="Proteomes" id="UP000468388">
    <property type="component" value="Unassembled WGS sequence"/>
</dbReference>
<gene>
    <name evidence="1" type="ORF">GO495_11505</name>
</gene>
<keyword evidence="2" id="KW-1185">Reference proteome</keyword>
<dbReference type="RefSeq" id="WP_157299818.1">
    <property type="nucleotide sequence ID" value="NZ_BAAAZB010000007.1"/>
</dbReference>
<protein>
    <submittedName>
        <fullName evidence="1">Transposase</fullName>
    </submittedName>
</protein>
<comment type="caution">
    <text evidence="1">The sequence shown here is derived from an EMBL/GenBank/DDBJ whole genome shotgun (WGS) entry which is preliminary data.</text>
</comment>
<evidence type="ECO:0000313" key="2">
    <source>
        <dbReference type="Proteomes" id="UP000468388"/>
    </source>
</evidence>
<evidence type="ECO:0000313" key="1">
    <source>
        <dbReference type="EMBL" id="MVT41210.1"/>
    </source>
</evidence>
<dbReference type="InterPro" id="IPR002514">
    <property type="entry name" value="Transposase_8"/>
</dbReference>
<dbReference type="SUPFAM" id="SSF46689">
    <property type="entry name" value="Homeodomain-like"/>
    <property type="match status" value="1"/>
</dbReference>
<dbReference type="AlphaFoldDB" id="A0A6N8J7K9"/>
<dbReference type="OrthoDB" id="1495855at2"/>
<accession>A0A6N8J7K9</accession>
<name>A0A6N8J7K9_9BACT</name>
<dbReference type="GO" id="GO:0006313">
    <property type="term" value="P:DNA transposition"/>
    <property type="evidence" value="ECO:0007669"/>
    <property type="project" value="InterPro"/>
</dbReference>